<reference evidence="2" key="1">
    <citation type="submission" date="2017-04" db="EMBL/GenBank/DDBJ databases">
        <authorList>
            <person name="Varghese N."/>
            <person name="Submissions S."/>
        </authorList>
    </citation>
    <scope>NUCLEOTIDE SEQUENCE [LARGE SCALE GENOMIC DNA]</scope>
    <source>
        <strain evidence="2">RKEM611</strain>
    </source>
</reference>
<dbReference type="EMBL" id="FWZT01000024">
    <property type="protein sequence ID" value="SMF68813.1"/>
    <property type="molecule type" value="Genomic_DNA"/>
</dbReference>
<evidence type="ECO:0008006" key="3">
    <source>
        <dbReference type="Google" id="ProtNLM"/>
    </source>
</evidence>
<keyword evidence="2" id="KW-1185">Reference proteome</keyword>
<protein>
    <recommendedName>
        <fullName evidence="3">Response regulatory domain-containing protein</fullName>
    </recommendedName>
</protein>
<organism evidence="1 2">
    <name type="scientific">Pseudobacteriovorax antillogorgiicola</name>
    <dbReference type="NCBI Taxonomy" id="1513793"/>
    <lineage>
        <taxon>Bacteria</taxon>
        <taxon>Pseudomonadati</taxon>
        <taxon>Bdellovibrionota</taxon>
        <taxon>Oligoflexia</taxon>
        <taxon>Oligoflexales</taxon>
        <taxon>Pseudobacteriovoracaceae</taxon>
        <taxon>Pseudobacteriovorax</taxon>
    </lineage>
</organism>
<name>A0A1Y6CQ64_9BACT</name>
<accession>A0A1Y6CQ64</accession>
<evidence type="ECO:0000313" key="2">
    <source>
        <dbReference type="Proteomes" id="UP000192907"/>
    </source>
</evidence>
<gene>
    <name evidence="1" type="ORF">SAMN06296036_12466</name>
</gene>
<proteinExistence type="predicted"/>
<dbReference type="Proteomes" id="UP000192907">
    <property type="component" value="Unassembled WGS sequence"/>
</dbReference>
<evidence type="ECO:0000313" key="1">
    <source>
        <dbReference type="EMBL" id="SMF68813.1"/>
    </source>
</evidence>
<dbReference type="STRING" id="1513793.SAMN06296036_12466"/>
<dbReference type="AlphaFoldDB" id="A0A1Y6CQ64"/>
<dbReference type="RefSeq" id="WP_132323903.1">
    <property type="nucleotide sequence ID" value="NZ_FWZT01000024.1"/>
</dbReference>
<sequence>MNRDLNPNDLPQLQEMGVRSALRKPLSEELLYEKIIWIFQQERVPNTPDSLKRKVRRALIHEDLDKAQFLFNQFSRNSQVIPGDAKSLEAELALAKGEYEQSRDLAIEAMALGRQYSRSPAHPRHELHPSARIRRWPQVPGKC</sequence>